<dbReference type="PANTHER" id="PTHR46696">
    <property type="entry name" value="P450, PUTATIVE (EUROFUNG)-RELATED"/>
    <property type="match status" value="1"/>
</dbReference>
<dbReference type="CDD" id="cd20625">
    <property type="entry name" value="CYP164-like"/>
    <property type="match status" value="1"/>
</dbReference>
<evidence type="ECO:0000256" key="2">
    <source>
        <dbReference type="ARBA" id="ARBA00022617"/>
    </source>
</evidence>
<keyword evidence="3 8" id="KW-0479">Metal-binding</keyword>
<dbReference type="PRINTS" id="PR00385">
    <property type="entry name" value="P450"/>
</dbReference>
<dbReference type="PROSITE" id="PS00086">
    <property type="entry name" value="CYTOCHROME_P450"/>
    <property type="match status" value="1"/>
</dbReference>
<keyword evidence="10" id="KW-1185">Reference proteome</keyword>
<dbReference type="PRINTS" id="PR00359">
    <property type="entry name" value="BP450"/>
</dbReference>
<keyword evidence="4 8" id="KW-0560">Oxidoreductase</keyword>
<name>A0A2U2CGK4_9RHOB</name>
<dbReference type="Proteomes" id="UP000244940">
    <property type="component" value="Unassembled WGS sequence"/>
</dbReference>
<dbReference type="InterPro" id="IPR001128">
    <property type="entry name" value="Cyt_P450"/>
</dbReference>
<comment type="function">
    <text evidence="7">Cytochromes P450 are a group of heme-thiolate monooxygenases. They oxidize a variety of structurally unrelated compounds, including steroids, fatty acids, and xenobiotics.</text>
</comment>
<keyword evidence="2 8" id="KW-0349">Heme</keyword>
<reference evidence="9 10" key="1">
    <citation type="submission" date="2018-05" db="EMBL/GenBank/DDBJ databases">
        <title>Pararhodobacter marina sp. nov., isolated from deep-sea water of the Indian Ocean.</title>
        <authorList>
            <person name="Lai Q.Sr."/>
            <person name="Liu X."/>
            <person name="Shao Z."/>
        </authorList>
    </citation>
    <scope>NUCLEOTIDE SEQUENCE [LARGE SCALE GENOMIC DNA]</scope>
    <source>
        <strain evidence="9 10">CIC4N-9</strain>
    </source>
</reference>
<keyword evidence="6 8" id="KW-0503">Monooxygenase</keyword>
<dbReference type="GO" id="GO:0020037">
    <property type="term" value="F:heme binding"/>
    <property type="evidence" value="ECO:0007669"/>
    <property type="project" value="InterPro"/>
</dbReference>
<dbReference type="GeneID" id="94364151"/>
<proteinExistence type="inferred from homology"/>
<evidence type="ECO:0000256" key="4">
    <source>
        <dbReference type="ARBA" id="ARBA00023002"/>
    </source>
</evidence>
<dbReference type="OrthoDB" id="9801155at2"/>
<dbReference type="PANTHER" id="PTHR46696:SF1">
    <property type="entry name" value="CYTOCHROME P450 YJIB-RELATED"/>
    <property type="match status" value="1"/>
</dbReference>
<gene>
    <name evidence="9" type="ORF">C4N9_04545</name>
</gene>
<comment type="similarity">
    <text evidence="1 8">Belongs to the cytochrome P450 family.</text>
</comment>
<evidence type="ECO:0000256" key="8">
    <source>
        <dbReference type="RuleBase" id="RU000461"/>
    </source>
</evidence>
<dbReference type="SUPFAM" id="SSF48264">
    <property type="entry name" value="Cytochrome P450"/>
    <property type="match status" value="1"/>
</dbReference>
<accession>A0A2U2CGK4</accession>
<dbReference type="GO" id="GO:0016705">
    <property type="term" value="F:oxidoreductase activity, acting on paired donors, with incorporation or reduction of molecular oxygen"/>
    <property type="evidence" value="ECO:0007669"/>
    <property type="project" value="InterPro"/>
</dbReference>
<evidence type="ECO:0000256" key="3">
    <source>
        <dbReference type="ARBA" id="ARBA00022723"/>
    </source>
</evidence>
<evidence type="ECO:0000313" key="10">
    <source>
        <dbReference type="Proteomes" id="UP000244940"/>
    </source>
</evidence>
<dbReference type="RefSeq" id="WP_109532104.1">
    <property type="nucleotide sequence ID" value="NZ_QEYD01000002.1"/>
</dbReference>
<dbReference type="GO" id="GO:0004497">
    <property type="term" value="F:monooxygenase activity"/>
    <property type="evidence" value="ECO:0007669"/>
    <property type="project" value="UniProtKB-KW"/>
</dbReference>
<comment type="caution">
    <text evidence="9">The sequence shown here is derived from an EMBL/GenBank/DDBJ whole genome shotgun (WGS) entry which is preliminary data.</text>
</comment>
<keyword evidence="5 8" id="KW-0408">Iron</keyword>
<evidence type="ECO:0000256" key="1">
    <source>
        <dbReference type="ARBA" id="ARBA00010617"/>
    </source>
</evidence>
<dbReference type="Pfam" id="PF00067">
    <property type="entry name" value="p450"/>
    <property type="match status" value="1"/>
</dbReference>
<evidence type="ECO:0000256" key="7">
    <source>
        <dbReference type="ARBA" id="ARBA00043906"/>
    </source>
</evidence>
<organism evidence="9 10">
    <name type="scientific">Pararhodobacter marinus</name>
    <dbReference type="NCBI Taxonomy" id="2184063"/>
    <lineage>
        <taxon>Bacteria</taxon>
        <taxon>Pseudomonadati</taxon>
        <taxon>Pseudomonadota</taxon>
        <taxon>Alphaproteobacteria</taxon>
        <taxon>Rhodobacterales</taxon>
        <taxon>Paracoccaceae</taxon>
        <taxon>Pararhodobacter</taxon>
    </lineage>
</organism>
<evidence type="ECO:0000256" key="6">
    <source>
        <dbReference type="ARBA" id="ARBA00023033"/>
    </source>
</evidence>
<dbReference type="InterPro" id="IPR002397">
    <property type="entry name" value="Cyt_P450_B"/>
</dbReference>
<dbReference type="AlphaFoldDB" id="A0A2U2CGK4"/>
<dbReference type="Gene3D" id="1.10.630.10">
    <property type="entry name" value="Cytochrome P450"/>
    <property type="match status" value="1"/>
</dbReference>
<dbReference type="InterPro" id="IPR017972">
    <property type="entry name" value="Cyt_P450_CS"/>
</dbReference>
<dbReference type="InterPro" id="IPR036396">
    <property type="entry name" value="Cyt_P450_sf"/>
</dbReference>
<evidence type="ECO:0000313" key="9">
    <source>
        <dbReference type="EMBL" id="PWE31026.1"/>
    </source>
</evidence>
<evidence type="ECO:0000256" key="5">
    <source>
        <dbReference type="ARBA" id="ARBA00023004"/>
    </source>
</evidence>
<sequence>MQRLSQSPTDPAFVQDPYAFYDRARAAGPVVFWEDYNLPCVFGFAAANQILRDRRFGREIPEDKRPPIAPHTAPFYAIEAHSMLELEPPRHKRLRGLVLRAFTSRRIEALGPEIDSLVDDLIGKLPEGPFDLLPAFAETIPVIIIARLLGVPEEMKDQLLAWSHAMVGMYQAGRTRAMEDAAARASTEFTAFLRDYVETRRRRPGDDLITSLIGAEEAGDKLSTDELIATCILLLNAGHEATVHAIGNGVKTILEAGGPKDWLAPDKVEATIEETLRFDPPLHMFTRWAYERIEVMGHVFEPGDEVAVMLGAANRDPSMWENPSVFDPGRPAKPNLAFGVGLHFCVGAPLARMELVRALPKLFAACPDLRLAGPADYAMKYHFHGLEQLIVQR</sequence>
<dbReference type="GO" id="GO:0005506">
    <property type="term" value="F:iron ion binding"/>
    <property type="evidence" value="ECO:0007669"/>
    <property type="project" value="InterPro"/>
</dbReference>
<dbReference type="FunFam" id="1.10.630.10:FF:000018">
    <property type="entry name" value="Cytochrome P450 monooxygenase"/>
    <property type="match status" value="1"/>
</dbReference>
<protein>
    <submittedName>
        <fullName evidence="9">Cytochrome P450</fullName>
    </submittedName>
</protein>
<dbReference type="EMBL" id="QEYD01000002">
    <property type="protein sequence ID" value="PWE31026.1"/>
    <property type="molecule type" value="Genomic_DNA"/>
</dbReference>